<dbReference type="EMBL" id="GBXM01085276">
    <property type="protein sequence ID" value="JAH23301.1"/>
    <property type="molecule type" value="Transcribed_RNA"/>
</dbReference>
<organism evidence="2">
    <name type="scientific">Anguilla anguilla</name>
    <name type="common">European freshwater eel</name>
    <name type="synonym">Muraena anguilla</name>
    <dbReference type="NCBI Taxonomy" id="7936"/>
    <lineage>
        <taxon>Eukaryota</taxon>
        <taxon>Metazoa</taxon>
        <taxon>Chordata</taxon>
        <taxon>Craniata</taxon>
        <taxon>Vertebrata</taxon>
        <taxon>Euteleostomi</taxon>
        <taxon>Actinopterygii</taxon>
        <taxon>Neopterygii</taxon>
        <taxon>Teleostei</taxon>
        <taxon>Anguilliformes</taxon>
        <taxon>Anguillidae</taxon>
        <taxon>Anguilla</taxon>
    </lineage>
</organism>
<name>A0A0E9R2C1_ANGAN</name>
<proteinExistence type="predicted"/>
<evidence type="ECO:0000256" key="1">
    <source>
        <dbReference type="SAM" id="Coils"/>
    </source>
</evidence>
<keyword evidence="1" id="KW-0175">Coiled coil</keyword>
<dbReference type="AlphaFoldDB" id="A0A0E9R2C1"/>
<protein>
    <submittedName>
        <fullName evidence="2">Uncharacterized protein</fullName>
    </submittedName>
</protein>
<accession>A0A0E9R2C1</accession>
<reference evidence="2" key="2">
    <citation type="journal article" date="2015" name="Fish Shellfish Immunol.">
        <title>Early steps in the European eel (Anguilla anguilla)-Vibrio vulnificus interaction in the gills: Role of the RtxA13 toxin.</title>
        <authorList>
            <person name="Callol A."/>
            <person name="Pajuelo D."/>
            <person name="Ebbesson L."/>
            <person name="Teles M."/>
            <person name="MacKenzie S."/>
            <person name="Amaro C."/>
        </authorList>
    </citation>
    <scope>NUCLEOTIDE SEQUENCE</scope>
</reference>
<evidence type="ECO:0000313" key="2">
    <source>
        <dbReference type="EMBL" id="JAH23301.1"/>
    </source>
</evidence>
<feature type="coiled-coil region" evidence="1">
    <location>
        <begin position="1"/>
        <end position="28"/>
    </location>
</feature>
<sequence>METVTQERDLYREQVKTINQERDQYKTKPLQLFDLQKLI</sequence>
<reference evidence="2" key="1">
    <citation type="submission" date="2014-11" db="EMBL/GenBank/DDBJ databases">
        <authorList>
            <person name="Amaro Gonzalez C."/>
        </authorList>
    </citation>
    <scope>NUCLEOTIDE SEQUENCE</scope>
</reference>